<dbReference type="Pfam" id="PF13858">
    <property type="entry name" value="DUF4199"/>
    <property type="match status" value="1"/>
</dbReference>
<keyword evidence="1" id="KW-0812">Transmembrane</keyword>
<name>A0ABV5J3F0_9BACT</name>
<feature type="transmembrane region" description="Helical" evidence="1">
    <location>
        <begin position="35"/>
        <end position="53"/>
    </location>
</feature>
<feature type="transmembrane region" description="Helical" evidence="1">
    <location>
        <begin position="146"/>
        <end position="165"/>
    </location>
</feature>
<organism evidence="2 3">
    <name type="scientific">Echinicola jeungdonensis</name>
    <dbReference type="NCBI Taxonomy" id="709343"/>
    <lineage>
        <taxon>Bacteria</taxon>
        <taxon>Pseudomonadati</taxon>
        <taxon>Bacteroidota</taxon>
        <taxon>Cytophagia</taxon>
        <taxon>Cytophagales</taxon>
        <taxon>Cyclobacteriaceae</taxon>
        <taxon>Echinicola</taxon>
    </lineage>
</organism>
<proteinExistence type="predicted"/>
<feature type="transmembrane region" description="Helical" evidence="1">
    <location>
        <begin position="65"/>
        <end position="93"/>
    </location>
</feature>
<dbReference type="RefSeq" id="WP_290246586.1">
    <property type="nucleotide sequence ID" value="NZ_JAUFQT010000001.1"/>
</dbReference>
<gene>
    <name evidence="2" type="ORF">ACFFUR_04205</name>
</gene>
<comment type="caution">
    <text evidence="2">The sequence shown here is derived from an EMBL/GenBank/DDBJ whole genome shotgun (WGS) entry which is preliminary data.</text>
</comment>
<keyword evidence="1" id="KW-1133">Transmembrane helix</keyword>
<sequence length="170" mass="19674">MIKYFKHSYLFGLVGAALCLLAFWVFHWVDLDPVDFTLFFACMITPIFVFVGIKNFRDTQNGQELVFAQGMTVGFVIYGLIAVLASLGVWSFLHMDSSIFMEYRTTKLEWLKNQESYISENVSPKAFEDTWAESEKMSIGDIALDIFLKIFMLELFFTIIISIILKRTKK</sequence>
<dbReference type="EMBL" id="JBHMEW010000035">
    <property type="protein sequence ID" value="MFB9210997.1"/>
    <property type="molecule type" value="Genomic_DNA"/>
</dbReference>
<keyword evidence="1" id="KW-0472">Membrane</keyword>
<dbReference type="Proteomes" id="UP001589654">
    <property type="component" value="Unassembled WGS sequence"/>
</dbReference>
<evidence type="ECO:0000256" key="1">
    <source>
        <dbReference type="SAM" id="Phobius"/>
    </source>
</evidence>
<dbReference type="InterPro" id="IPR025250">
    <property type="entry name" value="DUF4199"/>
</dbReference>
<evidence type="ECO:0000313" key="3">
    <source>
        <dbReference type="Proteomes" id="UP001589654"/>
    </source>
</evidence>
<protein>
    <submittedName>
        <fullName evidence="2">DUF4199 domain-containing protein</fullName>
    </submittedName>
</protein>
<evidence type="ECO:0000313" key="2">
    <source>
        <dbReference type="EMBL" id="MFB9210997.1"/>
    </source>
</evidence>
<reference evidence="2 3" key="1">
    <citation type="submission" date="2024-09" db="EMBL/GenBank/DDBJ databases">
        <authorList>
            <person name="Sun Q."/>
            <person name="Mori K."/>
        </authorList>
    </citation>
    <scope>NUCLEOTIDE SEQUENCE [LARGE SCALE GENOMIC DNA]</scope>
    <source>
        <strain evidence="2 3">CECT 7682</strain>
    </source>
</reference>
<accession>A0ABV5J3F0</accession>
<keyword evidence="3" id="KW-1185">Reference proteome</keyword>
<feature type="transmembrane region" description="Helical" evidence="1">
    <location>
        <begin position="9"/>
        <end position="29"/>
    </location>
</feature>